<sequence length="127" mass="15332">FVQNRVEEIWEAKLLFRYVPSEHNPVDIATKGISPRKLGKYDLWYESLWLRENESSWRQWEFNFKEKIEEPEEKTIAKITTHINANFKLINGSRFSKWLKLLRTTLRVQVHQNNVKRKIQMVTTINS</sequence>
<accession>A0A3P7L0E4</accession>
<reference evidence="1 2" key="1">
    <citation type="submission" date="2018-08" db="EMBL/GenBank/DDBJ databases">
        <authorList>
            <person name="Laetsch R D."/>
            <person name="Stevens L."/>
            <person name="Kumar S."/>
            <person name="Blaxter L. M."/>
        </authorList>
    </citation>
    <scope>NUCLEOTIDE SEQUENCE [LARGE SCALE GENOMIC DNA]</scope>
</reference>
<protein>
    <submittedName>
        <fullName evidence="1">Uncharacterized protein</fullName>
    </submittedName>
</protein>
<dbReference type="EMBL" id="UYRW01016725">
    <property type="protein sequence ID" value="VDN03518.1"/>
    <property type="molecule type" value="Genomic_DNA"/>
</dbReference>
<evidence type="ECO:0000313" key="2">
    <source>
        <dbReference type="Proteomes" id="UP000271087"/>
    </source>
</evidence>
<dbReference type="OrthoDB" id="5872779at2759"/>
<name>A0A3P7L0E4_ONCOC</name>
<evidence type="ECO:0000313" key="1">
    <source>
        <dbReference type="EMBL" id="VDN03518.1"/>
    </source>
</evidence>
<dbReference type="AlphaFoldDB" id="A0A3P7L0E4"/>
<dbReference type="Proteomes" id="UP000271087">
    <property type="component" value="Unassembled WGS sequence"/>
</dbReference>
<keyword evidence="2" id="KW-1185">Reference proteome</keyword>
<feature type="non-terminal residue" evidence="1">
    <location>
        <position position="1"/>
    </location>
</feature>
<gene>
    <name evidence="1" type="ORF">NOO_LOCUS13601</name>
</gene>
<proteinExistence type="predicted"/>
<organism evidence="1 2">
    <name type="scientific">Onchocerca ochengi</name>
    <name type="common">Filarial nematode worm</name>
    <dbReference type="NCBI Taxonomy" id="42157"/>
    <lineage>
        <taxon>Eukaryota</taxon>
        <taxon>Metazoa</taxon>
        <taxon>Ecdysozoa</taxon>
        <taxon>Nematoda</taxon>
        <taxon>Chromadorea</taxon>
        <taxon>Rhabditida</taxon>
        <taxon>Spirurina</taxon>
        <taxon>Spiruromorpha</taxon>
        <taxon>Filarioidea</taxon>
        <taxon>Onchocercidae</taxon>
        <taxon>Onchocerca</taxon>
    </lineage>
</organism>